<organism evidence="3 4">
    <name type="scientific">Vreelandella titanicae</name>
    <dbReference type="NCBI Taxonomy" id="664683"/>
    <lineage>
        <taxon>Bacteria</taxon>
        <taxon>Pseudomonadati</taxon>
        <taxon>Pseudomonadota</taxon>
        <taxon>Gammaproteobacteria</taxon>
        <taxon>Oceanospirillales</taxon>
        <taxon>Halomonadaceae</taxon>
        <taxon>Vreelandella</taxon>
    </lineage>
</organism>
<proteinExistence type="predicted"/>
<comment type="caution">
    <text evidence="3">The sequence shown here is derived from an EMBL/GenBank/DDBJ whole genome shotgun (WGS) entry which is preliminary data.</text>
</comment>
<evidence type="ECO:0000313" key="3">
    <source>
        <dbReference type="EMBL" id="TVU91868.1"/>
    </source>
</evidence>
<feature type="compositionally biased region" description="Low complexity" evidence="1">
    <location>
        <begin position="44"/>
        <end position="56"/>
    </location>
</feature>
<feature type="region of interest" description="Disordered" evidence="1">
    <location>
        <begin position="41"/>
        <end position="73"/>
    </location>
</feature>
<gene>
    <name evidence="3" type="ORF">FQP89_01660</name>
</gene>
<keyword evidence="2" id="KW-1133">Transmembrane helix</keyword>
<keyword evidence="2" id="KW-0812">Transmembrane</keyword>
<dbReference type="EMBL" id="VNFE01000001">
    <property type="protein sequence ID" value="TVU91868.1"/>
    <property type="molecule type" value="Genomic_DNA"/>
</dbReference>
<dbReference type="Proteomes" id="UP000317288">
    <property type="component" value="Unassembled WGS sequence"/>
</dbReference>
<protein>
    <submittedName>
        <fullName evidence="3">Uncharacterized protein</fullName>
    </submittedName>
</protein>
<feature type="transmembrane region" description="Helical" evidence="2">
    <location>
        <begin position="6"/>
        <end position="30"/>
    </location>
</feature>
<evidence type="ECO:0000256" key="1">
    <source>
        <dbReference type="SAM" id="MobiDB-lite"/>
    </source>
</evidence>
<dbReference type="AlphaFoldDB" id="A0A558JE29"/>
<evidence type="ECO:0000313" key="4">
    <source>
        <dbReference type="Proteomes" id="UP000317288"/>
    </source>
</evidence>
<evidence type="ECO:0000256" key="2">
    <source>
        <dbReference type="SAM" id="Phobius"/>
    </source>
</evidence>
<dbReference type="Gene3D" id="3.30.1400.10">
    <property type="entry name" value="ZipA, C-terminal FtsZ-binding domain"/>
    <property type="match status" value="1"/>
</dbReference>
<sequence length="201" mass="22373">MDRTTTIILLAFASLVLGALATAIFIYVIVPWRRRRRKKRADAIAKAANPTPSPTDSPEEPEPSKPAKSSKTVKQHSLFIIFDQPNESSDERLTEWLREKGAHYDSLKKVFLINGQQPANPITIANAFLPGELPDLFREGASETIKGISLIVKPPLRKRRNQQVVIFVELAKEAATLFNANVLDTSHDVATEETYAQIIGE</sequence>
<dbReference type="InterPro" id="IPR036765">
    <property type="entry name" value="ZipA_FtsZ-bd_C_sf"/>
</dbReference>
<dbReference type="RefSeq" id="WP_144809530.1">
    <property type="nucleotide sequence ID" value="NZ_VNFE01000001.1"/>
</dbReference>
<reference evidence="3 4" key="1">
    <citation type="submission" date="2019-07" db="EMBL/GenBank/DDBJ databases">
        <title>Diversity of Bacteria from Kongsfjorden, Arctic.</title>
        <authorList>
            <person name="Yu Y."/>
        </authorList>
    </citation>
    <scope>NUCLEOTIDE SEQUENCE [LARGE SCALE GENOMIC DNA]</scope>
    <source>
        <strain evidence="3 4">SM1922</strain>
    </source>
</reference>
<dbReference type="GO" id="GO:0090529">
    <property type="term" value="P:cell septum assembly"/>
    <property type="evidence" value="ECO:0007669"/>
    <property type="project" value="InterPro"/>
</dbReference>
<name>A0A558JE29_9GAMM</name>
<dbReference type="SUPFAM" id="SSF64383">
    <property type="entry name" value="Cell-division protein ZipA, C-terminal domain"/>
    <property type="match status" value="1"/>
</dbReference>
<keyword evidence="2" id="KW-0472">Membrane</keyword>
<accession>A0A558JE29</accession>